<comment type="similarity">
    <text evidence="2">Belongs to the major facilitator superfamily. Set transporter family.</text>
</comment>
<feature type="transmembrane region" description="Helical" evidence="10">
    <location>
        <begin position="49"/>
        <end position="67"/>
    </location>
</feature>
<dbReference type="PROSITE" id="PS50850">
    <property type="entry name" value="MFS"/>
    <property type="match status" value="1"/>
</dbReference>
<evidence type="ECO:0000313" key="13">
    <source>
        <dbReference type="Proteomes" id="UP000043764"/>
    </source>
</evidence>
<sequence>MTHPIAPAQARSPVRARILFLLLLFSGTICTAMTLPFMSYFLVEGLGHAPWVISVYSVLAISVTLTANRLFARRIDAGARVFPLVGLAAAGFVVAAGALALKPALWVLLSLGVLGFGMSSSAISTMFSLGGHMAERHAVSRVQFNSHMRATTSTAWMIGPALSFLIADGFGERAVFVAALMAAVAYVALWWLTLPREITAAAPEQSAHRTPAQGQAVDQPGARSSAVGAGQLSREIWLAAVFVFSLSLAHAATFSALPVFFVQEVGLPGYAPGVAFSMKTFVEVIAIFSTPWVIARFGMWRALLAVTCLAIVTIQLLALVETFAQMMAGAALEGLYYGFYASLGISYVQSFAKDAPARATAIYWNALMMSGILAGPAVGVIAQAYDFQTVIRSASLVAIVACVVLILGRPKTPA</sequence>
<organism evidence="12 13">
    <name type="scientific">Phaeobacter italicus</name>
    <dbReference type="NCBI Taxonomy" id="481446"/>
    <lineage>
        <taxon>Bacteria</taxon>
        <taxon>Pseudomonadati</taxon>
        <taxon>Pseudomonadota</taxon>
        <taxon>Alphaproteobacteria</taxon>
        <taxon>Rhodobacterales</taxon>
        <taxon>Roseobacteraceae</taxon>
        <taxon>Phaeobacter</taxon>
    </lineage>
</organism>
<dbReference type="Proteomes" id="UP000043764">
    <property type="component" value="Unassembled WGS sequence"/>
</dbReference>
<feature type="transmembrane region" description="Helical" evidence="10">
    <location>
        <begin position="390"/>
        <end position="408"/>
    </location>
</feature>
<dbReference type="InterPro" id="IPR036259">
    <property type="entry name" value="MFS_trans_sf"/>
</dbReference>
<feature type="transmembrane region" description="Helical" evidence="10">
    <location>
        <begin position="236"/>
        <end position="262"/>
    </location>
</feature>
<reference evidence="13" key="1">
    <citation type="submission" date="2015-05" db="EMBL/GenBank/DDBJ databases">
        <authorList>
            <person name="Rodrigo-Torres Lidia"/>
            <person name="Arahal R.David."/>
        </authorList>
    </citation>
    <scope>NUCLEOTIDE SEQUENCE [LARGE SCALE GENOMIC DNA]</scope>
    <source>
        <strain evidence="13">CECT 7321</strain>
    </source>
</reference>
<dbReference type="Gene3D" id="1.20.1250.20">
    <property type="entry name" value="MFS general substrate transporter like domains"/>
    <property type="match status" value="2"/>
</dbReference>
<keyword evidence="5" id="KW-0762">Sugar transport</keyword>
<keyword evidence="6 10" id="KW-0812">Transmembrane</keyword>
<feature type="transmembrane region" description="Helical" evidence="10">
    <location>
        <begin position="173"/>
        <end position="192"/>
    </location>
</feature>
<feature type="transmembrane region" description="Helical" evidence="10">
    <location>
        <begin position="274"/>
        <end position="295"/>
    </location>
</feature>
<evidence type="ECO:0000313" key="12">
    <source>
        <dbReference type="EMBL" id="CRL09306.1"/>
    </source>
</evidence>
<evidence type="ECO:0000256" key="4">
    <source>
        <dbReference type="ARBA" id="ARBA00022475"/>
    </source>
</evidence>
<gene>
    <name evidence="12" type="primary">setC</name>
    <name evidence="12" type="ORF">NIT7321_00135</name>
</gene>
<protein>
    <submittedName>
        <fullName evidence="12">Sugar efflux transporter C</fullName>
    </submittedName>
</protein>
<feature type="region of interest" description="Disordered" evidence="9">
    <location>
        <begin position="203"/>
        <end position="222"/>
    </location>
</feature>
<keyword evidence="13" id="KW-1185">Reference proteome</keyword>
<dbReference type="PANTHER" id="PTHR23535:SF2">
    <property type="entry name" value="SUGAR EFFLUX TRANSPORTER A-RELATED"/>
    <property type="match status" value="1"/>
</dbReference>
<dbReference type="GO" id="GO:0005886">
    <property type="term" value="C:plasma membrane"/>
    <property type="evidence" value="ECO:0007669"/>
    <property type="project" value="UniProtKB-SubCell"/>
</dbReference>
<proteinExistence type="inferred from homology"/>
<dbReference type="InterPro" id="IPR020846">
    <property type="entry name" value="MFS_dom"/>
</dbReference>
<evidence type="ECO:0000259" key="11">
    <source>
        <dbReference type="PROSITE" id="PS50850"/>
    </source>
</evidence>
<dbReference type="AlphaFoldDB" id="A0A0H5CWQ6"/>
<keyword evidence="8 10" id="KW-0472">Membrane</keyword>
<comment type="subcellular location">
    <subcellularLocation>
        <location evidence="1">Cell membrane</location>
        <topology evidence="1">Multi-pass membrane protein</topology>
    </subcellularLocation>
</comment>
<keyword evidence="7 10" id="KW-1133">Transmembrane helix</keyword>
<keyword evidence="4" id="KW-1003">Cell membrane</keyword>
<evidence type="ECO:0000256" key="6">
    <source>
        <dbReference type="ARBA" id="ARBA00022692"/>
    </source>
</evidence>
<feature type="transmembrane region" description="Helical" evidence="10">
    <location>
        <begin position="360"/>
        <end position="384"/>
    </location>
</feature>
<feature type="transmembrane region" description="Helical" evidence="10">
    <location>
        <begin position="326"/>
        <end position="348"/>
    </location>
</feature>
<evidence type="ECO:0000256" key="9">
    <source>
        <dbReference type="SAM" id="MobiDB-lite"/>
    </source>
</evidence>
<accession>A0A0H5CWQ6</accession>
<dbReference type="Pfam" id="PF07690">
    <property type="entry name" value="MFS_1"/>
    <property type="match status" value="1"/>
</dbReference>
<name>A0A0H5CWQ6_9RHOB</name>
<dbReference type="EMBL" id="CVRL01000001">
    <property type="protein sequence ID" value="CRL09306.1"/>
    <property type="molecule type" value="Genomic_DNA"/>
</dbReference>
<dbReference type="STRING" id="481446.NIT7645_03160"/>
<feature type="domain" description="Major facilitator superfamily (MFS) profile" evidence="11">
    <location>
        <begin position="236"/>
        <end position="414"/>
    </location>
</feature>
<dbReference type="PANTHER" id="PTHR23535">
    <property type="entry name" value="SUGAR EFFLUX TRANSPORTER A-RELATED"/>
    <property type="match status" value="1"/>
</dbReference>
<evidence type="ECO:0000256" key="10">
    <source>
        <dbReference type="SAM" id="Phobius"/>
    </source>
</evidence>
<evidence type="ECO:0000256" key="7">
    <source>
        <dbReference type="ARBA" id="ARBA00022989"/>
    </source>
</evidence>
<evidence type="ECO:0000256" key="2">
    <source>
        <dbReference type="ARBA" id="ARBA00006523"/>
    </source>
</evidence>
<keyword evidence="3" id="KW-0813">Transport</keyword>
<dbReference type="GO" id="GO:0022857">
    <property type="term" value="F:transmembrane transporter activity"/>
    <property type="evidence" value="ECO:0007669"/>
    <property type="project" value="InterPro"/>
</dbReference>
<feature type="transmembrane region" description="Helical" evidence="10">
    <location>
        <begin position="18"/>
        <end position="43"/>
    </location>
</feature>
<feature type="transmembrane region" description="Helical" evidence="10">
    <location>
        <begin position="302"/>
        <end position="320"/>
    </location>
</feature>
<evidence type="ECO:0000256" key="3">
    <source>
        <dbReference type="ARBA" id="ARBA00022448"/>
    </source>
</evidence>
<evidence type="ECO:0000256" key="8">
    <source>
        <dbReference type="ARBA" id="ARBA00023136"/>
    </source>
</evidence>
<evidence type="ECO:0000256" key="5">
    <source>
        <dbReference type="ARBA" id="ARBA00022597"/>
    </source>
</evidence>
<dbReference type="InterPro" id="IPR011701">
    <property type="entry name" value="MFS"/>
</dbReference>
<dbReference type="RefSeq" id="WP_050672277.1">
    <property type="nucleotide sequence ID" value="NZ_CVRL01000001.1"/>
</dbReference>
<feature type="transmembrane region" description="Helical" evidence="10">
    <location>
        <begin position="150"/>
        <end position="167"/>
    </location>
</feature>
<feature type="transmembrane region" description="Helical" evidence="10">
    <location>
        <begin position="105"/>
        <end position="129"/>
    </location>
</feature>
<evidence type="ECO:0000256" key="1">
    <source>
        <dbReference type="ARBA" id="ARBA00004651"/>
    </source>
</evidence>
<feature type="transmembrane region" description="Helical" evidence="10">
    <location>
        <begin position="79"/>
        <end position="99"/>
    </location>
</feature>
<dbReference type="SUPFAM" id="SSF103473">
    <property type="entry name" value="MFS general substrate transporter"/>
    <property type="match status" value="1"/>
</dbReference>